<organism evidence="3 4">
    <name type="scientific">Leptidea sinapis</name>
    <dbReference type="NCBI Taxonomy" id="189913"/>
    <lineage>
        <taxon>Eukaryota</taxon>
        <taxon>Metazoa</taxon>
        <taxon>Ecdysozoa</taxon>
        <taxon>Arthropoda</taxon>
        <taxon>Hexapoda</taxon>
        <taxon>Insecta</taxon>
        <taxon>Pterygota</taxon>
        <taxon>Neoptera</taxon>
        <taxon>Endopterygota</taxon>
        <taxon>Lepidoptera</taxon>
        <taxon>Glossata</taxon>
        <taxon>Ditrysia</taxon>
        <taxon>Papilionoidea</taxon>
        <taxon>Pieridae</taxon>
        <taxon>Dismorphiinae</taxon>
        <taxon>Leptidea</taxon>
    </lineage>
</organism>
<dbReference type="EMBL" id="FZQP02002957">
    <property type="protein sequence ID" value="VVC96953.1"/>
    <property type="molecule type" value="Genomic_DNA"/>
</dbReference>
<feature type="transmembrane region" description="Helical" evidence="2">
    <location>
        <begin position="225"/>
        <end position="243"/>
    </location>
</feature>
<keyword evidence="2" id="KW-1133">Transmembrane helix</keyword>
<feature type="transmembrane region" description="Helical" evidence="2">
    <location>
        <begin position="124"/>
        <end position="148"/>
    </location>
</feature>
<dbReference type="Proteomes" id="UP000324832">
    <property type="component" value="Unassembled WGS sequence"/>
</dbReference>
<feature type="compositionally biased region" description="Polar residues" evidence="1">
    <location>
        <begin position="355"/>
        <end position="364"/>
    </location>
</feature>
<accession>A0A5E4QHH7</accession>
<evidence type="ECO:0000256" key="1">
    <source>
        <dbReference type="SAM" id="MobiDB-lite"/>
    </source>
</evidence>
<feature type="transmembrane region" description="Helical" evidence="2">
    <location>
        <begin position="84"/>
        <end position="104"/>
    </location>
</feature>
<gene>
    <name evidence="3" type="ORF">LSINAPIS_LOCUS8343</name>
</gene>
<evidence type="ECO:0000256" key="2">
    <source>
        <dbReference type="SAM" id="Phobius"/>
    </source>
</evidence>
<keyword evidence="4" id="KW-1185">Reference proteome</keyword>
<reference evidence="3 4" key="1">
    <citation type="submission" date="2017-07" db="EMBL/GenBank/DDBJ databases">
        <authorList>
            <person name="Talla V."/>
            <person name="Backstrom N."/>
        </authorList>
    </citation>
    <scope>NUCLEOTIDE SEQUENCE [LARGE SCALE GENOMIC DNA]</scope>
</reference>
<evidence type="ECO:0000313" key="4">
    <source>
        <dbReference type="Proteomes" id="UP000324832"/>
    </source>
</evidence>
<feature type="compositionally biased region" description="Pro residues" evidence="1">
    <location>
        <begin position="372"/>
        <end position="383"/>
    </location>
</feature>
<keyword evidence="2" id="KW-0812">Transmembrane</keyword>
<feature type="transmembrane region" description="Helical" evidence="2">
    <location>
        <begin position="49"/>
        <end position="77"/>
    </location>
</feature>
<proteinExistence type="predicted"/>
<keyword evidence="2" id="KW-0472">Membrane</keyword>
<dbReference type="AlphaFoldDB" id="A0A5E4QHH7"/>
<feature type="region of interest" description="Disordered" evidence="1">
    <location>
        <begin position="298"/>
        <end position="397"/>
    </location>
</feature>
<sequence length="397" mass="44594">QLITLLTNVDNNYRDAISIDISGPFVDDRPLYVTCVSIFKMNKKVSPELALAALLSGSLTLLVSATAVIVVIILWVYRFNCDTGMVVASSGAEYFMITLFRVYIQDKSCEYSLTVEGITRSQSVFILALITLSVSVLSVFSAVILMTVSQMQDGGRYISVTTYVYMTVSIAVLVVDLTFGIHFGMDISTLTSRLNENSAGVMSNYELDMIRLSALLLMSLTLKGYMFHLVNIVLLGCLLVFVFSHQRDVQRNEHPIHKLGALNAYDHTRILQQSGSRASSWQRPDMFLDVPRNNSHVNRAYQDDLPVPRSYSRDNLNAESSRLERSESWLRNQQNQPHGLGVRPFSYLEEPKRPQISSKTSTPEPNWRPNWPQGPPVPAPDYSPPVRRLKSALKTAY</sequence>
<protein>
    <submittedName>
        <fullName evidence="3">Uncharacterized protein</fullName>
    </submittedName>
</protein>
<feature type="non-terminal residue" evidence="3">
    <location>
        <position position="1"/>
    </location>
</feature>
<evidence type="ECO:0000313" key="3">
    <source>
        <dbReference type="EMBL" id="VVC96953.1"/>
    </source>
</evidence>
<name>A0A5E4QHH7_9NEOP</name>
<feature type="transmembrane region" description="Helical" evidence="2">
    <location>
        <begin position="160"/>
        <end position="185"/>
    </location>
</feature>